<dbReference type="PANTHER" id="PTHR44835">
    <property type="entry name" value="UDP-N-ACETYLGLUCOSAMINE--PEPTIDE N-ACETYLGLUCOSAMINYLTRANSFERASE SPINDLY-RELATED"/>
    <property type="match status" value="1"/>
</dbReference>
<keyword evidence="3" id="KW-0808">Transferase</keyword>
<evidence type="ECO:0000313" key="6">
    <source>
        <dbReference type="EMBL" id="MFL9926094.1"/>
    </source>
</evidence>
<dbReference type="PANTHER" id="PTHR44835:SF1">
    <property type="entry name" value="PROTEIN O-GLCNAC TRANSFERASE"/>
    <property type="match status" value="1"/>
</dbReference>
<evidence type="ECO:0000313" key="7">
    <source>
        <dbReference type="Proteomes" id="UP001629246"/>
    </source>
</evidence>
<comment type="pathway">
    <text evidence="1">Protein modification; protein glycosylation.</text>
</comment>
<feature type="domain" description="HMW1C N-terminal" evidence="4">
    <location>
        <begin position="6"/>
        <end position="144"/>
    </location>
</feature>
<dbReference type="EMBL" id="JAQQFM010000007">
    <property type="protein sequence ID" value="MFL9926094.1"/>
    <property type="molecule type" value="Genomic_DNA"/>
</dbReference>
<dbReference type="InterPro" id="IPR040542">
    <property type="entry name" value="HMW1_D2"/>
</dbReference>
<comment type="caution">
    <text evidence="6">The sequence shown here is derived from an EMBL/GenBank/DDBJ whole genome shotgun (WGS) entry which is preliminary data.</text>
</comment>
<dbReference type="Proteomes" id="UP001629246">
    <property type="component" value="Unassembled WGS sequence"/>
</dbReference>
<feature type="domain" description="HMW1" evidence="5">
    <location>
        <begin position="152"/>
        <end position="235"/>
    </location>
</feature>
<gene>
    <name evidence="6" type="ORF">PQR62_17595</name>
</gene>
<keyword evidence="2" id="KW-0328">Glycosyltransferase</keyword>
<reference evidence="6 7" key="1">
    <citation type="journal article" date="2024" name="Chem. Sci.">
        <title>Discovery of megapolipeptins by genome mining of a Burkholderiales bacteria collection.</title>
        <authorList>
            <person name="Paulo B.S."/>
            <person name="Recchia M.J.J."/>
            <person name="Lee S."/>
            <person name="Fergusson C.H."/>
            <person name="Romanowski S.B."/>
            <person name="Hernandez A."/>
            <person name="Krull N."/>
            <person name="Liu D.Y."/>
            <person name="Cavanagh H."/>
            <person name="Bos A."/>
            <person name="Gray C.A."/>
            <person name="Murphy B.T."/>
            <person name="Linington R.G."/>
            <person name="Eustaquio A.S."/>
        </authorList>
    </citation>
    <scope>NUCLEOTIDE SEQUENCE [LARGE SCALE GENOMIC DNA]</scope>
    <source>
        <strain evidence="6 7">RL21-008-BIB-A</strain>
    </source>
</reference>
<dbReference type="InterPro" id="IPR051939">
    <property type="entry name" value="Glycosyltr_41/O-GlcNAc_trsf"/>
</dbReference>
<evidence type="ECO:0000259" key="5">
    <source>
        <dbReference type="Pfam" id="PF18254"/>
    </source>
</evidence>
<evidence type="ECO:0000256" key="3">
    <source>
        <dbReference type="ARBA" id="ARBA00022679"/>
    </source>
</evidence>
<dbReference type="InterPro" id="IPR041109">
    <property type="entry name" value="HMW1C_N"/>
</dbReference>
<name>A0ABW9ACB1_9BURK</name>
<dbReference type="RefSeq" id="WP_408159287.1">
    <property type="nucleotide sequence ID" value="NZ_JAQQFM010000007.1"/>
</dbReference>
<dbReference type="Gene3D" id="3.40.50.2000">
    <property type="entry name" value="Glycogen Phosphorylase B"/>
    <property type="match status" value="1"/>
</dbReference>
<organism evidence="6 7">
    <name type="scientific">Herbaspirillum lusitanum</name>
    <dbReference type="NCBI Taxonomy" id="213312"/>
    <lineage>
        <taxon>Bacteria</taxon>
        <taxon>Pseudomonadati</taxon>
        <taxon>Pseudomonadota</taxon>
        <taxon>Betaproteobacteria</taxon>
        <taxon>Burkholderiales</taxon>
        <taxon>Oxalobacteraceae</taxon>
        <taxon>Herbaspirillum</taxon>
    </lineage>
</organism>
<evidence type="ECO:0000256" key="1">
    <source>
        <dbReference type="ARBA" id="ARBA00004922"/>
    </source>
</evidence>
<accession>A0ABW9ACB1</accession>
<evidence type="ECO:0000256" key="2">
    <source>
        <dbReference type="ARBA" id="ARBA00022676"/>
    </source>
</evidence>
<proteinExistence type="predicted"/>
<dbReference type="Pfam" id="PF18071">
    <property type="entry name" value="HMW1C_N"/>
    <property type="match status" value="1"/>
</dbReference>
<sequence>MTTEIFSLEKFEYLCYSRQQEPAARQLVQLLLLIDRNYGKLDGHFSLSVSPAVPPAALEQHVLTRVTSAISALFSDPGFHISPDGFGQLINFQRWLSSLFGASHFIHCDHILRSLNLLGHDAGEFQLKPLDLVKFCVLYSPESELPLDVELLWQQNKQLAAALFMALLSPRFLGTPAAHSKREALLGWLPERLEEIDSIDALPVAIVHDVYMHCSYADLPQRHRIKTAICRLIEKKLTAAGIDGLPEVVSTPLASSSEQASKPVMLVLLEWFSGGHSIYRTHSKSMEAARRHFRLVAVGYAPNVDELGRAVFDEFIELATPGDMLACLRQVQEIAAQQRPQVFYMPSVGMFPITMFAANLRLAPLQVAALGHPATTGSRHIDYISVEEDFVGDPACFSEKLLTLPADGQPYRPSAIPFKLPILVRADRSYVNVAIAATTMKLNPRFLMACQKIAELAAQAGEGGRQAKQIRFHFLIGQAQGLLFPQLQRLILRYVPGASVYPHQPYQEYLSVFNQCDMFLSPLPFGNTNGIIDAFTVGLPGVCKTGPEVFEHIDEGLFRRVGLPDWTIAATLDDYILAAVRMATDFSARDALYRHLQQPAHLQKLFNGRPESLGDALMGLLSEFGNQAPAAAG</sequence>
<keyword evidence="7" id="KW-1185">Reference proteome</keyword>
<dbReference type="Pfam" id="PF18254">
    <property type="entry name" value="HMw1_D2"/>
    <property type="match status" value="1"/>
</dbReference>
<evidence type="ECO:0000259" key="4">
    <source>
        <dbReference type="Pfam" id="PF18071"/>
    </source>
</evidence>
<dbReference type="Gene3D" id="3.40.50.11380">
    <property type="match status" value="1"/>
</dbReference>
<protein>
    <submittedName>
        <fullName evidence="6">Peptide transporter</fullName>
    </submittedName>
</protein>